<sequence length="207" mass="23195">MKKLVAVLFIIMGIGIIAFPHVQNQLYASKEDELVREFQNLNQVFNQNQERSEIELEDDDHDVSETQNSSLDSRVIGLLHIEKIDLTVPMLQGASEENLDIGVGIMDGTDPLGNVGNTGIAGHRSYTEGRLFNRLDEISKGDEIIIETLDGEWLYEVFDTKIVTPDDVSVLEPMAEESIITLITCEPMYDPTHRIIVHAKKIDDDAS</sequence>
<evidence type="ECO:0000256" key="1">
    <source>
        <dbReference type="ARBA" id="ARBA00022801"/>
    </source>
</evidence>
<name>A0A1H9E1J6_9BACI</name>
<feature type="active site" description="Proton donor/acceptor" evidence="2">
    <location>
        <position position="123"/>
    </location>
</feature>
<dbReference type="SUPFAM" id="SSF63817">
    <property type="entry name" value="Sortase"/>
    <property type="match status" value="1"/>
</dbReference>
<evidence type="ECO:0000313" key="4">
    <source>
        <dbReference type="Proteomes" id="UP000199427"/>
    </source>
</evidence>
<evidence type="ECO:0000256" key="2">
    <source>
        <dbReference type="PIRSR" id="PIRSR605754-1"/>
    </source>
</evidence>
<dbReference type="Gene3D" id="2.40.260.10">
    <property type="entry name" value="Sortase"/>
    <property type="match status" value="1"/>
</dbReference>
<dbReference type="RefSeq" id="WP_091773101.1">
    <property type="nucleotide sequence ID" value="NZ_FOES01000008.1"/>
</dbReference>
<dbReference type="InterPro" id="IPR023365">
    <property type="entry name" value="Sortase_dom-sf"/>
</dbReference>
<keyword evidence="4" id="KW-1185">Reference proteome</keyword>
<dbReference type="Proteomes" id="UP000199427">
    <property type="component" value="Unassembled WGS sequence"/>
</dbReference>
<feature type="active site" description="Acyl-thioester intermediate" evidence="2">
    <location>
        <position position="185"/>
    </location>
</feature>
<accession>A0A1H9E1J6</accession>
<dbReference type="Pfam" id="PF04203">
    <property type="entry name" value="Sortase"/>
    <property type="match status" value="1"/>
</dbReference>
<proteinExistence type="predicted"/>
<reference evidence="3 4" key="1">
    <citation type="submission" date="2016-10" db="EMBL/GenBank/DDBJ databases">
        <authorList>
            <person name="de Groot N.N."/>
        </authorList>
    </citation>
    <scope>NUCLEOTIDE SEQUENCE [LARGE SCALE GENOMIC DNA]</scope>
    <source>
        <strain evidence="3 4">DSM 21633</strain>
    </source>
</reference>
<evidence type="ECO:0000313" key="3">
    <source>
        <dbReference type="EMBL" id="SEQ19472.1"/>
    </source>
</evidence>
<keyword evidence="1" id="KW-0378">Hydrolase</keyword>
<dbReference type="EMBL" id="FOES01000008">
    <property type="protein sequence ID" value="SEQ19472.1"/>
    <property type="molecule type" value="Genomic_DNA"/>
</dbReference>
<dbReference type="InterPro" id="IPR042000">
    <property type="entry name" value="Sortase_D_2"/>
</dbReference>
<organism evidence="3 4">
    <name type="scientific">Piscibacillus halophilus</name>
    <dbReference type="NCBI Taxonomy" id="571933"/>
    <lineage>
        <taxon>Bacteria</taxon>
        <taxon>Bacillati</taxon>
        <taxon>Bacillota</taxon>
        <taxon>Bacilli</taxon>
        <taxon>Bacillales</taxon>
        <taxon>Bacillaceae</taxon>
        <taxon>Piscibacillus</taxon>
    </lineage>
</organism>
<dbReference type="GO" id="GO:0016787">
    <property type="term" value="F:hydrolase activity"/>
    <property type="evidence" value="ECO:0007669"/>
    <property type="project" value="UniProtKB-KW"/>
</dbReference>
<dbReference type="CDD" id="cd06166">
    <property type="entry name" value="Sortase_D_2"/>
    <property type="match status" value="1"/>
</dbReference>
<dbReference type="NCBIfam" id="TIGR01076">
    <property type="entry name" value="sortase_fam"/>
    <property type="match status" value="1"/>
</dbReference>
<dbReference type="STRING" id="571933.SAMN05216362_10832"/>
<dbReference type="OrthoDB" id="154054at2"/>
<protein>
    <submittedName>
        <fullName evidence="3">Sortase A</fullName>
    </submittedName>
</protein>
<dbReference type="InterPro" id="IPR005754">
    <property type="entry name" value="Sortase"/>
</dbReference>
<dbReference type="AlphaFoldDB" id="A0A1H9E1J6"/>
<gene>
    <name evidence="3" type="ORF">SAMN05216362_10832</name>
</gene>